<feature type="transmembrane region" description="Helical" evidence="6">
    <location>
        <begin position="136"/>
        <end position="155"/>
    </location>
</feature>
<feature type="transmembrane region" description="Helical" evidence="6">
    <location>
        <begin position="247"/>
        <end position="270"/>
    </location>
</feature>
<dbReference type="GO" id="GO:0016020">
    <property type="term" value="C:membrane"/>
    <property type="evidence" value="ECO:0007669"/>
    <property type="project" value="UniProtKB-SubCell"/>
</dbReference>
<protein>
    <submittedName>
        <fullName evidence="7">Uncharacterized protein</fullName>
    </submittedName>
</protein>
<feature type="compositionally biased region" description="Polar residues" evidence="5">
    <location>
        <begin position="585"/>
        <end position="601"/>
    </location>
</feature>
<dbReference type="InterPro" id="IPR036259">
    <property type="entry name" value="MFS_trans_sf"/>
</dbReference>
<evidence type="ECO:0000313" key="8">
    <source>
        <dbReference type="Proteomes" id="UP000078113"/>
    </source>
</evidence>
<keyword evidence="2 6" id="KW-0812">Transmembrane</keyword>
<reference evidence="7" key="1">
    <citation type="submission" date="2016-04" db="EMBL/GenBank/DDBJ databases">
        <authorList>
            <person name="Nguyen H.D."/>
            <person name="Samba Siva P."/>
            <person name="Cullis J."/>
            <person name="Levesque C.A."/>
            <person name="Hambleton S."/>
        </authorList>
    </citation>
    <scope>NUCLEOTIDE SEQUENCE</scope>
    <source>
        <strain evidence="7">DAOMC 236422</strain>
    </source>
</reference>
<feature type="transmembrane region" description="Helical" evidence="6">
    <location>
        <begin position="323"/>
        <end position="343"/>
    </location>
</feature>
<gene>
    <name evidence="7" type="ORF">A4X09_0g3909</name>
</gene>
<comment type="caution">
    <text evidence="7">The sequence shown here is derived from an EMBL/GenBank/DDBJ whole genome shotgun (WGS) entry which is preliminary data.</text>
</comment>
<feature type="transmembrane region" description="Helical" evidence="6">
    <location>
        <begin position="206"/>
        <end position="226"/>
    </location>
</feature>
<evidence type="ECO:0000256" key="6">
    <source>
        <dbReference type="SAM" id="Phobius"/>
    </source>
</evidence>
<proteinExistence type="predicted"/>
<keyword evidence="8" id="KW-1185">Reference proteome</keyword>
<comment type="subcellular location">
    <subcellularLocation>
        <location evidence="1">Membrane</location>
        <topology evidence="1">Multi-pass membrane protein</topology>
    </subcellularLocation>
</comment>
<dbReference type="EMBL" id="LWDG02000151">
    <property type="protein sequence ID" value="KAE8268439.1"/>
    <property type="molecule type" value="Genomic_DNA"/>
</dbReference>
<evidence type="ECO:0000256" key="3">
    <source>
        <dbReference type="ARBA" id="ARBA00022989"/>
    </source>
</evidence>
<accession>A0A8X7T4S3</accession>
<feature type="region of interest" description="Disordered" evidence="5">
    <location>
        <begin position="557"/>
        <end position="601"/>
    </location>
</feature>
<evidence type="ECO:0000256" key="4">
    <source>
        <dbReference type="ARBA" id="ARBA00023136"/>
    </source>
</evidence>
<sequence length="755" mass="80860">MRERESTYASTSSSTNMSCASTSTAVSGRSCPVKADETTGLLHATSRNDQRADGEGNGSSTSSATSSLPHFSRRAIIISIGAFLHMMGLCANFTYVLISSRAFICAAYYETNPHDPGLGSHKPCRTPEVEVALANYIRNTCLLIGIINPIAILFWGRYLRKIGPKGLAIIANLSVIVFDPLPWLFLPLGPPVGSPNPFISANMCKHLLLLSATLGAATGMGTLHTLAFRTMLVDVAGPNQITIHLSLFALAAYASTALGPLISALVVNLVDSYGHKQHHYHPLPILLETAFSGNRTDSTELPYPLPSPPLLPPLDPAVKHQQASFSVSLVFSITALIWLILFIKDTSPPSSASANSSSQSARSTASKDDDGNEASSAQEEDTGRRDTTSVSASENTCWSLQNSVCELLRPFKVLHPSTLQSASSISSPTSTSVIHKAAADARQRGEANGDYEDPLAQAQTEREIDHAAHWPLARILIASALMAAAAMANAPLMEFLTYRYGLDGTRLSFLLSAQAAVSGLVVFLGVPALRGAIESRSRKPAHLANVDLTDFEPEEAEVVPTRAGPGLDDVHDEADLERGRKTTRTQESSFSRDVTASPRQQQQEHLRTAFWSWQARIELRASTTALIAILLPWSLILLGVAFPNPTLSPLMLVVGWIFGSPDGTMSSFLQSAGLAILKSAGVDPALVDDFMTCFNTVATLATLAASGFVTVYSHSVQSLPWLTFVFPTLLALLSLAILLPLLLHLGPRHSGGPRR</sequence>
<feature type="compositionally biased region" description="Low complexity" evidence="5">
    <location>
        <begin position="350"/>
        <end position="364"/>
    </location>
</feature>
<name>A0A8X7T4S3_9BASI</name>
<evidence type="ECO:0000256" key="2">
    <source>
        <dbReference type="ARBA" id="ARBA00022692"/>
    </source>
</evidence>
<dbReference type="GO" id="GO:0022857">
    <property type="term" value="F:transmembrane transporter activity"/>
    <property type="evidence" value="ECO:0007669"/>
    <property type="project" value="TreeGrafter"/>
</dbReference>
<feature type="transmembrane region" description="Helical" evidence="6">
    <location>
        <begin position="509"/>
        <end position="529"/>
    </location>
</feature>
<evidence type="ECO:0000313" key="7">
    <source>
        <dbReference type="EMBL" id="KAE8268439.1"/>
    </source>
</evidence>
<evidence type="ECO:0000256" key="5">
    <source>
        <dbReference type="SAM" id="MobiDB-lite"/>
    </source>
</evidence>
<dbReference type="Proteomes" id="UP000078113">
    <property type="component" value="Unassembled WGS sequence"/>
</dbReference>
<keyword evidence="3 6" id="KW-1133">Transmembrane helix</keyword>
<dbReference type="PANTHER" id="PTHR23507:SF1">
    <property type="entry name" value="FI18259P1-RELATED"/>
    <property type="match status" value="1"/>
</dbReference>
<feature type="region of interest" description="Disordered" evidence="5">
    <location>
        <begin position="1"/>
        <end position="67"/>
    </location>
</feature>
<feature type="transmembrane region" description="Helical" evidence="6">
    <location>
        <begin position="689"/>
        <end position="712"/>
    </location>
</feature>
<feature type="transmembrane region" description="Helical" evidence="6">
    <location>
        <begin position="75"/>
        <end position="98"/>
    </location>
</feature>
<feature type="region of interest" description="Disordered" evidence="5">
    <location>
        <begin position="350"/>
        <end position="392"/>
    </location>
</feature>
<organism evidence="7 8">
    <name type="scientific">Tilletia walkeri</name>
    <dbReference type="NCBI Taxonomy" id="117179"/>
    <lineage>
        <taxon>Eukaryota</taxon>
        <taxon>Fungi</taxon>
        <taxon>Dikarya</taxon>
        <taxon>Basidiomycota</taxon>
        <taxon>Ustilaginomycotina</taxon>
        <taxon>Exobasidiomycetes</taxon>
        <taxon>Tilletiales</taxon>
        <taxon>Tilletiaceae</taxon>
        <taxon>Tilletia</taxon>
    </lineage>
</organism>
<feature type="transmembrane region" description="Helical" evidence="6">
    <location>
        <begin position="472"/>
        <end position="489"/>
    </location>
</feature>
<feature type="transmembrane region" description="Helical" evidence="6">
    <location>
        <begin position="167"/>
        <end position="186"/>
    </location>
</feature>
<dbReference type="AlphaFoldDB" id="A0A8X7T4S3"/>
<feature type="transmembrane region" description="Helical" evidence="6">
    <location>
        <begin position="724"/>
        <end position="745"/>
    </location>
</feature>
<keyword evidence="4 6" id="KW-0472">Membrane</keyword>
<dbReference type="SUPFAM" id="SSF103473">
    <property type="entry name" value="MFS general substrate transporter"/>
    <property type="match status" value="1"/>
</dbReference>
<feature type="transmembrane region" description="Helical" evidence="6">
    <location>
        <begin position="623"/>
        <end position="642"/>
    </location>
</feature>
<dbReference type="PANTHER" id="PTHR23507">
    <property type="entry name" value="ZGC:174356"/>
    <property type="match status" value="1"/>
</dbReference>
<feature type="compositionally biased region" description="Low complexity" evidence="5">
    <location>
        <begin position="7"/>
        <end position="25"/>
    </location>
</feature>
<evidence type="ECO:0000256" key="1">
    <source>
        <dbReference type="ARBA" id="ARBA00004141"/>
    </source>
</evidence>
<reference evidence="7" key="2">
    <citation type="journal article" date="2019" name="IMA Fungus">
        <title>Genome sequencing and comparison of five Tilletia species to identify candidate genes for the detection of regulated species infecting wheat.</title>
        <authorList>
            <person name="Nguyen H.D.T."/>
            <person name="Sultana T."/>
            <person name="Kesanakurti P."/>
            <person name="Hambleton S."/>
        </authorList>
    </citation>
    <scope>NUCLEOTIDE SEQUENCE</scope>
    <source>
        <strain evidence="7">DAOMC 236422</strain>
    </source>
</reference>